<feature type="transmembrane region" description="Helical" evidence="1">
    <location>
        <begin position="199"/>
        <end position="216"/>
    </location>
</feature>
<feature type="transmembrane region" description="Helical" evidence="1">
    <location>
        <begin position="98"/>
        <end position="116"/>
    </location>
</feature>
<dbReference type="RefSeq" id="WP_316716639.1">
    <property type="nucleotide sequence ID" value="NZ_CP118735.1"/>
</dbReference>
<keyword evidence="1" id="KW-0472">Membrane</keyword>
<reference evidence="2" key="1">
    <citation type="submission" date="2023-02" db="EMBL/GenBank/DDBJ databases">
        <title>Streptococcus sp. Genome Sequencing and Assembly.</title>
        <authorList>
            <person name="Shore S.M."/>
            <person name="Nicholson T.L."/>
        </authorList>
    </citation>
    <scope>NUCLEOTIDE SEQUENCE</scope>
    <source>
        <strain evidence="2">29887</strain>
    </source>
</reference>
<feature type="transmembrane region" description="Helical" evidence="1">
    <location>
        <begin position="12"/>
        <end position="31"/>
    </location>
</feature>
<feature type="transmembrane region" description="Helical" evidence="1">
    <location>
        <begin position="370"/>
        <end position="387"/>
    </location>
</feature>
<feature type="transmembrane region" description="Helical" evidence="1">
    <location>
        <begin position="316"/>
        <end position="336"/>
    </location>
</feature>
<feature type="transmembrane region" description="Helical" evidence="1">
    <location>
        <begin position="348"/>
        <end position="364"/>
    </location>
</feature>
<protein>
    <submittedName>
        <fullName evidence="2">Uncharacterized protein</fullName>
    </submittedName>
</protein>
<name>A0AA96VJM4_9STRE</name>
<dbReference type="KEGG" id="sins:PW252_06265"/>
<feature type="transmembrane region" description="Helical" evidence="1">
    <location>
        <begin position="43"/>
        <end position="62"/>
    </location>
</feature>
<accession>A0AA96VJM4</accession>
<feature type="transmembrane region" description="Helical" evidence="1">
    <location>
        <begin position="69"/>
        <end position="86"/>
    </location>
</feature>
<gene>
    <name evidence="2" type="ORF">PW252_06265</name>
</gene>
<evidence type="ECO:0000313" key="2">
    <source>
        <dbReference type="EMBL" id="WNY50187.1"/>
    </source>
</evidence>
<evidence type="ECO:0000256" key="1">
    <source>
        <dbReference type="SAM" id="Phobius"/>
    </source>
</evidence>
<keyword evidence="1" id="KW-1133">Transmembrane helix</keyword>
<dbReference type="EMBL" id="CP118735">
    <property type="protein sequence ID" value="WNY50187.1"/>
    <property type="molecule type" value="Genomic_DNA"/>
</dbReference>
<feature type="transmembrane region" description="Helical" evidence="1">
    <location>
        <begin position="228"/>
        <end position="245"/>
    </location>
</feature>
<sequence length="397" mass="46042">MDNTLFNKWGIYFFYFSIAIYPLSMMMNIVFQQINIDFLTGRSIYIGYGLVYLFAIIVLVKFGFSLKRLVALYCIYILYFILYLTSPQSVKSVYTSTVMMMIYVYYLPYSVLILTRIGDFSQLFSSKLIEYTNYVIIVSSFIAKYFFQNQTNYMTFSYQLLPIWMLFTFSFIRRPTLLKAGVALVMLLEGVIYGARGPLIWLVIGAVVYFIFLAFENKFISNLSLKKISQIVLWLGLFIGIFSVARKSLPALNIENSYILNRLEQGNIGVSTGRNEMIDIAINYLKQMGGEINGLFFDRTLMPDNIYVHNFILETYLSFGWFIGTLILISLVYFIGKTFLYANKRNKMVLIFAVPAFFLKYFLTGSMYEGDSFIIMMALVCAIYSHAKQERKMSDID</sequence>
<feature type="transmembrane region" description="Helical" evidence="1">
    <location>
        <begin position="128"/>
        <end position="147"/>
    </location>
</feature>
<proteinExistence type="predicted"/>
<organism evidence="2">
    <name type="scientific">Streptococcus iners</name>
    <dbReference type="NCBI Taxonomy" id="3028084"/>
    <lineage>
        <taxon>Bacteria</taxon>
        <taxon>Bacillati</taxon>
        <taxon>Bacillota</taxon>
        <taxon>Bacilli</taxon>
        <taxon>Lactobacillales</taxon>
        <taxon>Streptococcaceae</taxon>
        <taxon>Streptococcus</taxon>
    </lineage>
</organism>
<dbReference type="AlphaFoldDB" id="A0AA96VJM4"/>
<keyword evidence="1" id="KW-0812">Transmembrane</keyword>
<feature type="transmembrane region" description="Helical" evidence="1">
    <location>
        <begin position="153"/>
        <end position="172"/>
    </location>
</feature>